<feature type="compositionally biased region" description="Polar residues" evidence="4">
    <location>
        <begin position="352"/>
        <end position="364"/>
    </location>
</feature>
<comment type="caution">
    <text evidence="7">The sequence shown here is derived from an EMBL/GenBank/DDBJ whole genome shotgun (WGS) entry which is preliminary data.</text>
</comment>
<dbReference type="Proteomes" id="UP001390339">
    <property type="component" value="Unassembled WGS sequence"/>
</dbReference>
<dbReference type="PANTHER" id="PTHR23159">
    <property type="entry name" value="CENTROSOMAL PROTEIN 2"/>
    <property type="match status" value="1"/>
</dbReference>
<dbReference type="InterPro" id="IPR012943">
    <property type="entry name" value="Cnn_1N"/>
</dbReference>
<comment type="subcellular location">
    <subcellularLocation>
        <location evidence="1">Cytoplasm</location>
    </subcellularLocation>
</comment>
<sequence>MEADEKRNIEARSSRQVAPGSSDAREMSPSKNDYQPQDDDDDHDASPARPSAATPVTAQPAHAFTKENIPLLHPPSQHHLQPDSSYSYVERSMAEDPHLDSMAEEQQVRAQLQDVEESFIPPISPIQITGPEPGIDDTFVFDVLKAKTPSPAPSTSITRRDYQAQRDYNDPTSALPTETAESTTPMKKEGNGHRDSRASPSHADTSAAANESRAHDNSQLPTSTTPTSPPNHAQPSAQPDISITGSTNPANDTFTADDADPDNSTAALETMSSPAANAAARSASRSASRSTSRAAGESQPTPQDDPDFSSRDSSHLGIPRPDESTAGGAVLNRQSTSTSGADLSKSADKSIDSTGNDSAQNSLRFGTRPRFLVSRNASQRSSTSSNLDNIDNESNESDVTVGLGVDYAIQSGGAIPSYGMQRSMSNMLARSISMGSMASGIEDLDPVRGLEPLEPLEEVERPPSGEPPRSPLPRENDDALSTPKAKKKGPLLAPTDTVIARHVRNVEVPESLAREYKTQGGLETPKVSKPFRKVSDYTPAPGTAAKNGRNLTLKEQSSTIERLSKENFDLKLKVMFLSDRLDKLSESGVKEMISENVELKTSLAVIQRDNKVLRKKNKDLDKRLRDRDDEADRPSTARSGYSSDGRTTPGFDQEAQEREEELIYLRERVEEYVTEIEHLKAENMASQAEKRKLAEVVKAMGDKAGERVGDSLGRQEEADVYKDLLEQETARREQTDDDNRRLRDEIFRLKQEVNVANGVTSATPGGMHHTTNIYNITRKGRPQSPSRSRPVSGLSGELDQTSSQATTLVDELRRETDQLRHENAELRREVGAQTSMLTSRNREKERLYQEIEDLKLASRRGGPAPSTIDTLLDRSASRAGAHERSQSRGSARTRLTMAVEDPEREELENKLAEHRDKLNEIKLQNQELQRELDTCMQDFETAVEAKQQAEEAALGLQQELDNTLNDLMAIQTERDQALQDQSDLEGEFNALQNEAQEEINALEGEADLKDQEIHRLQVEVQDRTENFEALQEEMRKMSEAIIRLEDEQEKKHRRIEQLEAELAEANREGEELEAKLLESNEKANRLGVQQESSQGEIAFLREEQEADKIRIGDLEAALAGVEQNLRDERERVKELDQRLTKERRQHELISSREKEEVQHFVNELNKELTTSKDESRKLRKNLHSREVEATEWKERLMELENNLREALGDLNGTRSSLLKSIGTLQRELENTVHELDSAKASMLEKDRIIKQRDGILESHGLESRKLAEMLEKERQGHRNTKNAFETFQRTNSHVSRTVNNQDGRIQELEAAHANDKKKIAQLETSFRDQLTERNNLLLILWTRLSTLCGSDWAHNNSLINGRALPSLEAVSTMLPGFSKNLLAAVKMIESLLGNMPARIKVVQNDLWKEYQSLENNLDIRIKKLDRLETIVRNGVINGDFNTTAKISQLEAAYRAVKIENATLQRANDAKTRAVSGYFDQPTNGRRGSGVGMDEDTGSPSPNVPTGPIRKSSGIPRSKTTTHLETASSASSSKSRNSTMTRSASNNLAAPEFDQPHQQQQPQRSGSRLSNNTDVATPGGTSISRGVLGGEPQQDNKWMFRLRELEHKLKQEREARNLDRAAARQRIAEGERQKDELVAELIKVRRKGGE</sequence>
<feature type="compositionally biased region" description="Basic and acidic residues" evidence="4">
    <location>
        <begin position="617"/>
        <end position="635"/>
    </location>
</feature>
<evidence type="ECO:0000256" key="2">
    <source>
        <dbReference type="ARBA" id="ARBA00022490"/>
    </source>
</evidence>
<feature type="compositionally biased region" description="Polar residues" evidence="4">
    <location>
        <begin position="231"/>
        <end position="254"/>
    </location>
</feature>
<feature type="compositionally biased region" description="Polar residues" evidence="4">
    <location>
        <begin position="262"/>
        <end position="271"/>
    </location>
</feature>
<dbReference type="Pfam" id="PF12808">
    <property type="entry name" value="Mto2_bdg"/>
    <property type="match status" value="1"/>
</dbReference>
<dbReference type="Pfam" id="PF07989">
    <property type="entry name" value="Cnn_1N"/>
    <property type="match status" value="1"/>
</dbReference>
<feature type="compositionally biased region" description="Low complexity" evidence="4">
    <location>
        <begin position="272"/>
        <end position="295"/>
    </location>
</feature>
<feature type="domain" description="Mto1-like Mto2p-binding" evidence="6">
    <location>
        <begin position="1596"/>
        <end position="1643"/>
    </location>
</feature>
<feature type="compositionally biased region" description="Polar residues" evidence="4">
    <location>
        <begin position="198"/>
        <end position="209"/>
    </location>
</feature>
<feature type="coiled-coil region" evidence="3">
    <location>
        <begin position="662"/>
        <end position="696"/>
    </location>
</feature>
<feature type="region of interest" description="Disordered" evidence="4">
    <location>
        <begin position="440"/>
        <end position="492"/>
    </location>
</feature>
<evidence type="ECO:0000259" key="5">
    <source>
        <dbReference type="Pfam" id="PF07989"/>
    </source>
</evidence>
<evidence type="ECO:0000313" key="8">
    <source>
        <dbReference type="Proteomes" id="UP001390339"/>
    </source>
</evidence>
<feature type="compositionally biased region" description="Basic and acidic residues" evidence="4">
    <location>
        <begin position="871"/>
        <end position="886"/>
    </location>
</feature>
<dbReference type="EMBL" id="JAPCWZ010000003">
    <property type="protein sequence ID" value="KAK8875282.1"/>
    <property type="molecule type" value="Genomic_DNA"/>
</dbReference>
<feature type="domain" description="Centrosomin N-terminal motif 1" evidence="5">
    <location>
        <begin position="552"/>
        <end position="624"/>
    </location>
</feature>
<proteinExistence type="predicted"/>
<feature type="region of interest" description="Disordered" evidence="4">
    <location>
        <begin position="759"/>
        <end position="805"/>
    </location>
</feature>
<feature type="region of interest" description="Disordered" evidence="4">
    <location>
        <begin position="821"/>
        <end position="844"/>
    </location>
</feature>
<gene>
    <name evidence="7" type="ORF">PGQ11_005796</name>
</gene>
<feature type="region of interest" description="Disordered" evidence="4">
    <location>
        <begin position="1"/>
        <end position="84"/>
    </location>
</feature>
<feature type="compositionally biased region" description="Low complexity" evidence="4">
    <location>
        <begin position="1520"/>
        <end position="1542"/>
    </location>
</feature>
<keyword evidence="2" id="KW-0963">Cytoplasm</keyword>
<keyword evidence="3" id="KW-0175">Coiled coil</keyword>
<feature type="compositionally biased region" description="Basic and acidic residues" evidence="4">
    <location>
        <begin position="1"/>
        <end position="13"/>
    </location>
</feature>
<feature type="region of interest" description="Disordered" evidence="4">
    <location>
        <begin position="146"/>
        <end position="397"/>
    </location>
</feature>
<reference evidence="7 8" key="1">
    <citation type="journal article" date="2024" name="IMA Fungus">
        <title>Apiospora arundinis, a panoply of carbohydrate-active enzymes and secondary metabolites.</title>
        <authorList>
            <person name="Sorensen T."/>
            <person name="Petersen C."/>
            <person name="Muurmann A.T."/>
            <person name="Christiansen J.V."/>
            <person name="Brundto M.L."/>
            <person name="Overgaard C.K."/>
            <person name="Boysen A.T."/>
            <person name="Wollenberg R.D."/>
            <person name="Larsen T.O."/>
            <person name="Sorensen J.L."/>
            <person name="Nielsen K.L."/>
            <person name="Sondergaard T.E."/>
        </authorList>
    </citation>
    <scope>NUCLEOTIDE SEQUENCE [LARGE SCALE GENOMIC DNA]</scope>
    <source>
        <strain evidence="7 8">AAU 773</strain>
    </source>
</reference>
<evidence type="ECO:0000259" key="6">
    <source>
        <dbReference type="Pfam" id="PF12808"/>
    </source>
</evidence>
<dbReference type="PANTHER" id="PTHR23159:SF60">
    <property type="entry name" value="SPINDLE ASSEMBLY ABNORMAL PROTEIN 4"/>
    <property type="match status" value="1"/>
</dbReference>
<name>A0ABR2JCE7_9PEZI</name>
<feature type="compositionally biased region" description="Basic and acidic residues" evidence="4">
    <location>
        <begin position="821"/>
        <end position="830"/>
    </location>
</feature>
<feature type="compositionally biased region" description="Polar residues" evidence="4">
    <location>
        <begin position="332"/>
        <end position="341"/>
    </location>
</feature>
<feature type="region of interest" description="Disordered" evidence="4">
    <location>
        <begin position="523"/>
        <end position="549"/>
    </location>
</feature>
<evidence type="ECO:0000256" key="1">
    <source>
        <dbReference type="ARBA" id="ARBA00004496"/>
    </source>
</evidence>
<feature type="compositionally biased region" description="Low complexity" evidence="4">
    <location>
        <begin position="374"/>
        <end position="386"/>
    </location>
</feature>
<feature type="coiled-coil region" evidence="3">
    <location>
        <begin position="725"/>
        <end position="752"/>
    </location>
</feature>
<evidence type="ECO:0000256" key="3">
    <source>
        <dbReference type="SAM" id="Coils"/>
    </source>
</evidence>
<feature type="coiled-coil region" evidence="3">
    <location>
        <begin position="1410"/>
        <end position="1466"/>
    </location>
</feature>
<feature type="coiled-coil region" evidence="3">
    <location>
        <begin position="1111"/>
        <end position="1241"/>
    </location>
</feature>
<keyword evidence="8" id="KW-1185">Reference proteome</keyword>
<feature type="region of interest" description="Disordered" evidence="4">
    <location>
        <begin position="617"/>
        <end position="657"/>
    </location>
</feature>
<feature type="compositionally biased region" description="Polar residues" evidence="4">
    <location>
        <begin position="1563"/>
        <end position="1583"/>
    </location>
</feature>
<feature type="compositionally biased region" description="Polar residues" evidence="4">
    <location>
        <begin position="759"/>
        <end position="775"/>
    </location>
</feature>
<feature type="region of interest" description="Disordered" evidence="4">
    <location>
        <begin position="858"/>
        <end position="905"/>
    </location>
</feature>
<feature type="compositionally biased region" description="Basic and acidic residues" evidence="4">
    <location>
        <begin position="186"/>
        <end position="197"/>
    </location>
</feature>
<feature type="region of interest" description="Disordered" evidence="4">
    <location>
        <begin position="1473"/>
        <end position="1594"/>
    </location>
</feature>
<feature type="coiled-coil region" evidence="3">
    <location>
        <begin position="1601"/>
        <end position="1646"/>
    </location>
</feature>
<evidence type="ECO:0000256" key="4">
    <source>
        <dbReference type="SAM" id="MobiDB-lite"/>
    </source>
</evidence>
<organism evidence="7 8">
    <name type="scientific">Apiospora arundinis</name>
    <dbReference type="NCBI Taxonomy" id="335852"/>
    <lineage>
        <taxon>Eukaryota</taxon>
        <taxon>Fungi</taxon>
        <taxon>Dikarya</taxon>
        <taxon>Ascomycota</taxon>
        <taxon>Pezizomycotina</taxon>
        <taxon>Sordariomycetes</taxon>
        <taxon>Xylariomycetidae</taxon>
        <taxon>Amphisphaeriales</taxon>
        <taxon>Apiosporaceae</taxon>
        <taxon>Apiospora</taxon>
    </lineage>
</organism>
<feature type="compositionally biased region" description="Polar residues" evidence="4">
    <location>
        <begin position="170"/>
        <end position="185"/>
    </location>
</feature>
<feature type="compositionally biased region" description="Polar residues" evidence="4">
    <location>
        <begin position="636"/>
        <end position="646"/>
    </location>
</feature>
<protein>
    <submittedName>
        <fullName evidence="7">Microtubule associated protein</fullName>
    </submittedName>
</protein>
<accession>A0ABR2JCE7</accession>
<dbReference type="InterPro" id="IPR024545">
    <property type="entry name" value="Mto1-like_Mto2p-bd"/>
</dbReference>
<feature type="compositionally biased region" description="Basic and acidic residues" evidence="4">
    <location>
        <begin position="158"/>
        <end position="169"/>
    </location>
</feature>
<evidence type="ECO:0000313" key="7">
    <source>
        <dbReference type="EMBL" id="KAK8875282.1"/>
    </source>
</evidence>